<keyword evidence="2 4" id="KW-0808">Transferase</keyword>
<accession>B8LTI7</accession>
<dbReference type="RefSeq" id="XP_002340452.1">
    <property type="nucleotide sequence ID" value="XM_002340411.1"/>
</dbReference>
<dbReference type="FunFam" id="3.40.50.150:FF:000104">
    <property type="entry name" value="S-adenosyl-L-methionine-dependent methyltransferase"/>
    <property type="match status" value="1"/>
</dbReference>
<dbReference type="eggNOG" id="KOG2187">
    <property type="taxonomic scope" value="Eukaryota"/>
</dbReference>
<reference evidence="9" key="1">
    <citation type="journal article" date="2015" name="Genome Announc.">
        <title>Genome sequence of the AIDS-associated pathogen Penicillium marneffei (ATCC18224) and its near taxonomic relative Talaromyces stipitatus (ATCC10500).</title>
        <authorList>
            <person name="Nierman W.C."/>
            <person name="Fedorova-Abrams N.D."/>
            <person name="Andrianopoulos A."/>
        </authorList>
    </citation>
    <scope>NUCLEOTIDE SEQUENCE [LARGE SCALE GENOMIC DNA]</scope>
    <source>
        <strain evidence="9">ATCC 10500 / CBS 375.48 / QM 6759 / NRRL 1006</strain>
    </source>
</reference>
<keyword evidence="3 4" id="KW-0949">S-adenosyl-L-methionine</keyword>
<dbReference type="PROSITE" id="PS51687">
    <property type="entry name" value="SAM_MT_RNA_M5U"/>
    <property type="match status" value="1"/>
</dbReference>
<dbReference type="GO" id="GO:0051908">
    <property type="term" value="F:double-stranded DNA 5'-3' DNA exonuclease activity"/>
    <property type="evidence" value="ECO:0007669"/>
    <property type="project" value="EnsemblFungi"/>
</dbReference>
<name>B8LTI7_TALSN</name>
<feature type="domain" description="TRAM" evidence="7">
    <location>
        <begin position="113"/>
        <end position="178"/>
    </location>
</feature>
<evidence type="ECO:0000256" key="4">
    <source>
        <dbReference type="PROSITE-ProRule" id="PRU01024"/>
    </source>
</evidence>
<sequence length="606" mass="68191">MFRPRLSVLQRPLRFQSSHVPVSVRAYGIYWSPNNANSDPIESKIASYLRNIISPNSKQHSKKKRRTVKDAMDAWDAGERAEQNLQLDCQQLLERERRSKGVDAQTLTEETTKKSLPEPFTEIELTVSEISSGGDGLAVSEDGNHVYVVPFTVPGDKVLAKIIRHHPKEGYTITDFLEVIDPGPKRDDTQIKCQYFGKCSGCQLQMLSYKDQLEHKKRVVEKAYANFSGLIPEVIPPIGDTFPSPLQYGYRTKLTPHFGRPGRFKHNRDDTVKVDPEVPPIGFNMKNQHKNMDIEDCPLGTDIVRLGLKKERQRVAESIAGYTQGATILLRESTRRIPISEFSESHAAMSDEIIYKTDHPDYVEEKRYVRDHNGYVVEWVDDYELRTKAGAFFQNNNSILSGFTEFMRQNVHPKELKEGEKPIKYLIDAYSGCGLFTVTLSQMFKSSLGIDIDVHSIENARENAKHNNLPNTGFAAADASLLFSKVPYPPDETLIVIDPPRKGCSKDFLQQLLDYGPRRVAYVSCNVHTQARDVGFLVQNDSPNGIRYEIESIRGFDFFPQTGHVEGLAILNKVVKKPGAKATTPPATTESKTEGAATAVSVEKEV</sequence>
<feature type="region of interest" description="Disordered" evidence="6">
    <location>
        <begin position="259"/>
        <end position="283"/>
    </location>
</feature>
<dbReference type="Proteomes" id="UP000001745">
    <property type="component" value="Unassembled WGS sequence"/>
</dbReference>
<dbReference type="InterPro" id="IPR029063">
    <property type="entry name" value="SAM-dependent_MTases_sf"/>
</dbReference>
<comment type="similarity">
    <text evidence="4">Belongs to the class I-like SAM-binding methyltransferase superfamily. RNA M5U methyltransferase family.</text>
</comment>
<feature type="active site" description="Nucleophile" evidence="4">
    <location>
        <position position="525"/>
    </location>
</feature>
<dbReference type="PANTHER" id="PTHR11061">
    <property type="entry name" value="RNA M5U METHYLTRANSFERASE"/>
    <property type="match status" value="1"/>
</dbReference>
<feature type="active site" evidence="5">
    <location>
        <position position="525"/>
    </location>
</feature>
<dbReference type="STRING" id="441959.B8LTI7"/>
<evidence type="ECO:0000313" key="8">
    <source>
        <dbReference type="EMBL" id="EED23065.1"/>
    </source>
</evidence>
<dbReference type="GeneID" id="8102294"/>
<feature type="binding site" evidence="4">
    <location>
        <position position="451"/>
    </location>
    <ligand>
        <name>S-adenosyl-L-methionine</name>
        <dbReference type="ChEBI" id="CHEBI:59789"/>
    </ligand>
</feature>
<feature type="binding site" evidence="4">
    <location>
        <position position="498"/>
    </location>
    <ligand>
        <name>S-adenosyl-L-methionine</name>
        <dbReference type="ChEBI" id="CHEBI:59789"/>
    </ligand>
</feature>
<dbReference type="SUPFAM" id="SSF53335">
    <property type="entry name" value="S-adenosyl-L-methionine-dependent methyltransferases"/>
    <property type="match status" value="1"/>
</dbReference>
<dbReference type="GO" id="GO:0006400">
    <property type="term" value="P:tRNA modification"/>
    <property type="evidence" value="ECO:0007669"/>
    <property type="project" value="EnsemblFungi"/>
</dbReference>
<dbReference type="InterPro" id="IPR002792">
    <property type="entry name" value="TRAM_dom"/>
</dbReference>
<dbReference type="HOGENOM" id="CLU_014689_3_1_1"/>
<evidence type="ECO:0000259" key="7">
    <source>
        <dbReference type="PROSITE" id="PS50926"/>
    </source>
</evidence>
<evidence type="ECO:0000256" key="1">
    <source>
        <dbReference type="ARBA" id="ARBA00022603"/>
    </source>
</evidence>
<dbReference type="OrthoDB" id="10250660at2759"/>
<proteinExistence type="inferred from homology"/>
<feature type="region of interest" description="Disordered" evidence="6">
    <location>
        <begin position="578"/>
        <end position="606"/>
    </location>
</feature>
<dbReference type="PROSITE" id="PS50926">
    <property type="entry name" value="TRAM"/>
    <property type="match status" value="1"/>
</dbReference>
<dbReference type="GO" id="GO:0032259">
    <property type="term" value="P:methylation"/>
    <property type="evidence" value="ECO:0007669"/>
    <property type="project" value="UniProtKB-KW"/>
</dbReference>
<organism evidence="8 9">
    <name type="scientific">Talaromyces stipitatus (strain ATCC 10500 / CBS 375.48 / QM 6759 / NRRL 1006)</name>
    <name type="common">Penicillium stipitatum</name>
    <dbReference type="NCBI Taxonomy" id="441959"/>
    <lineage>
        <taxon>Eukaryota</taxon>
        <taxon>Fungi</taxon>
        <taxon>Dikarya</taxon>
        <taxon>Ascomycota</taxon>
        <taxon>Pezizomycotina</taxon>
        <taxon>Eurotiomycetes</taxon>
        <taxon>Eurotiomycetidae</taxon>
        <taxon>Eurotiales</taxon>
        <taxon>Trichocomaceae</taxon>
        <taxon>Talaromyces</taxon>
        <taxon>Talaromyces sect. Talaromyces</taxon>
    </lineage>
</organism>
<dbReference type="InterPro" id="IPR010280">
    <property type="entry name" value="U5_MeTrfase_fam"/>
</dbReference>
<gene>
    <name evidence="8" type="ORF">TSTA_065230</name>
</gene>
<dbReference type="PhylomeDB" id="B8LTI7"/>
<dbReference type="InterPro" id="IPR025795">
    <property type="entry name" value="tRNA_(uracil-5-)_MeTrfase"/>
</dbReference>
<feature type="compositionally biased region" description="Low complexity" evidence="6">
    <location>
        <begin position="580"/>
        <end position="589"/>
    </location>
</feature>
<dbReference type="GO" id="GO:0030697">
    <property type="term" value="F:tRNA (uracil(54)-C5)-methyltransferase activity, S-adenosyl methionine-dependent"/>
    <property type="evidence" value="ECO:0007669"/>
    <property type="project" value="EnsemblFungi"/>
</dbReference>
<dbReference type="FunFam" id="2.40.50.140:FF:000201">
    <property type="entry name" value="TRM2p tRNA methyltransferase"/>
    <property type="match status" value="1"/>
</dbReference>
<feature type="binding site" evidence="4">
    <location>
        <position position="394"/>
    </location>
    <ligand>
        <name>S-adenosyl-L-methionine</name>
        <dbReference type="ChEBI" id="CHEBI:59789"/>
    </ligand>
</feature>
<dbReference type="InterPro" id="IPR012340">
    <property type="entry name" value="NA-bd_OB-fold"/>
</dbReference>
<dbReference type="AlphaFoldDB" id="B8LTI7"/>
<evidence type="ECO:0000256" key="6">
    <source>
        <dbReference type="SAM" id="MobiDB-lite"/>
    </source>
</evidence>
<dbReference type="PANTHER" id="PTHR11061:SF30">
    <property type="entry name" value="TRNA (URACIL(54)-C(5))-METHYLTRANSFERASE"/>
    <property type="match status" value="1"/>
</dbReference>
<protein>
    <submittedName>
        <fullName evidence="8">tRNA(M5U54)methyltransferase</fullName>
    </submittedName>
</protein>
<dbReference type="InterPro" id="IPR030391">
    <property type="entry name" value="MeTrfase_TrmA_CS"/>
</dbReference>
<feature type="compositionally biased region" description="Basic and acidic residues" evidence="6">
    <location>
        <begin position="267"/>
        <end position="276"/>
    </location>
</feature>
<dbReference type="FunCoup" id="B8LTI7">
    <property type="interactions" value="260"/>
</dbReference>
<evidence type="ECO:0000313" key="9">
    <source>
        <dbReference type="Proteomes" id="UP000001745"/>
    </source>
</evidence>
<dbReference type="Gene3D" id="3.40.50.150">
    <property type="entry name" value="Vaccinia Virus protein VP39"/>
    <property type="match status" value="2"/>
</dbReference>
<dbReference type="InterPro" id="IPR030390">
    <property type="entry name" value="MeTrfase_TrmA_AS"/>
</dbReference>
<dbReference type="CDD" id="cd02440">
    <property type="entry name" value="AdoMet_MTases"/>
    <property type="match status" value="1"/>
</dbReference>
<evidence type="ECO:0000256" key="3">
    <source>
        <dbReference type="ARBA" id="ARBA00022691"/>
    </source>
</evidence>
<dbReference type="SUPFAM" id="SSF50249">
    <property type="entry name" value="Nucleic acid-binding proteins"/>
    <property type="match status" value="1"/>
</dbReference>
<dbReference type="PROSITE" id="PS51622">
    <property type="entry name" value="SAM_MT_RNA_M5U_2"/>
    <property type="match status" value="1"/>
</dbReference>
<dbReference type="InParanoid" id="B8LTI7"/>
<dbReference type="Gene3D" id="2.40.50.140">
    <property type="entry name" value="Nucleic acid-binding proteins"/>
    <property type="match status" value="1"/>
</dbReference>
<keyword evidence="9" id="KW-1185">Reference proteome</keyword>
<evidence type="ECO:0000256" key="5">
    <source>
        <dbReference type="PROSITE-ProRule" id="PRU10015"/>
    </source>
</evidence>
<feature type="binding site" evidence="4">
    <location>
        <position position="430"/>
    </location>
    <ligand>
        <name>S-adenosyl-L-methionine</name>
        <dbReference type="ChEBI" id="CHEBI:59789"/>
    </ligand>
</feature>
<dbReference type="OMA" id="GGCKWQH"/>
<dbReference type="VEuPathDB" id="FungiDB:TSTA_065230"/>
<dbReference type="PROSITE" id="PS01231">
    <property type="entry name" value="TRMA_2"/>
    <property type="match status" value="1"/>
</dbReference>
<evidence type="ECO:0000256" key="2">
    <source>
        <dbReference type="ARBA" id="ARBA00022679"/>
    </source>
</evidence>
<dbReference type="GO" id="GO:0000014">
    <property type="term" value="F:single-stranded DNA endodeoxyribonuclease activity"/>
    <property type="evidence" value="ECO:0007669"/>
    <property type="project" value="EnsemblFungi"/>
</dbReference>
<keyword evidence="1 4" id="KW-0489">Methyltransferase</keyword>
<dbReference type="PROSITE" id="PS01230">
    <property type="entry name" value="TRMA_1"/>
    <property type="match status" value="1"/>
</dbReference>
<dbReference type="EMBL" id="EQ962652">
    <property type="protein sequence ID" value="EED23065.1"/>
    <property type="molecule type" value="Genomic_DNA"/>
</dbReference>